<reference evidence="1 2" key="1">
    <citation type="submission" date="2018-11" db="EMBL/GenBank/DDBJ databases">
        <authorList>
            <consortium name="Pathogen Informatics"/>
        </authorList>
    </citation>
    <scope>NUCLEOTIDE SEQUENCE [LARGE SCALE GENOMIC DNA]</scope>
    <source>
        <strain>Denwood</strain>
        <strain evidence="2">Zambia</strain>
    </source>
</reference>
<name>A0A183NDH9_9TREM</name>
<dbReference type="Gene3D" id="3.90.1110.10">
    <property type="entry name" value="RNA polymerase Rpb2, domain 2"/>
    <property type="match status" value="1"/>
</dbReference>
<dbReference type="GO" id="GO:0046982">
    <property type="term" value="F:protein heterodimerization activity"/>
    <property type="evidence" value="ECO:0007669"/>
    <property type="project" value="InterPro"/>
</dbReference>
<accession>A0A183NDH9</accession>
<evidence type="ECO:0000313" key="2">
    <source>
        <dbReference type="Proteomes" id="UP000269396"/>
    </source>
</evidence>
<dbReference type="GO" id="GO:0003677">
    <property type="term" value="F:DNA binding"/>
    <property type="evidence" value="ECO:0007669"/>
    <property type="project" value="InterPro"/>
</dbReference>
<proteinExistence type="predicted"/>
<evidence type="ECO:0000313" key="1">
    <source>
        <dbReference type="EMBL" id="VDO68238.1"/>
    </source>
</evidence>
<dbReference type="EMBL" id="UZAL01000124">
    <property type="protein sequence ID" value="VDO68238.1"/>
    <property type="molecule type" value="Genomic_DNA"/>
</dbReference>
<keyword evidence="2" id="KW-1185">Reference proteome</keyword>
<sequence length="174" mass="19774">MRILIRLKDDEYSSQTRALCYLGGLFRRRMNVPDRLSDEEAGKFLLSQLAALVIYRTRFSIKIMSGRGKGGKVRSKANTKSSRADLQFLVGRVDLLRKGNYAEIWCWYSSLSSCSSRIPGCRSFGVSCFMIKKLHAFVSGLCCEESNDNPMFQEVLLPSTLYLQVLRVSIMYVS</sequence>
<protein>
    <submittedName>
        <fullName evidence="1">Uncharacterized protein</fullName>
    </submittedName>
</protein>
<dbReference type="STRING" id="31246.A0A183NDH9"/>
<dbReference type="GO" id="GO:0003899">
    <property type="term" value="F:DNA-directed RNA polymerase activity"/>
    <property type="evidence" value="ECO:0007669"/>
    <property type="project" value="InterPro"/>
</dbReference>
<dbReference type="Proteomes" id="UP000269396">
    <property type="component" value="Unassembled WGS sequence"/>
</dbReference>
<dbReference type="InterPro" id="IPR009072">
    <property type="entry name" value="Histone-fold"/>
</dbReference>
<organism evidence="1 2">
    <name type="scientific">Schistosoma mattheei</name>
    <dbReference type="NCBI Taxonomy" id="31246"/>
    <lineage>
        <taxon>Eukaryota</taxon>
        <taxon>Metazoa</taxon>
        <taxon>Spiralia</taxon>
        <taxon>Lophotrochozoa</taxon>
        <taxon>Platyhelminthes</taxon>
        <taxon>Trematoda</taxon>
        <taxon>Digenea</taxon>
        <taxon>Strigeidida</taxon>
        <taxon>Schistosomatoidea</taxon>
        <taxon>Schistosomatidae</taxon>
        <taxon>Schistosoma</taxon>
    </lineage>
</organism>
<dbReference type="AlphaFoldDB" id="A0A183NDH9"/>
<dbReference type="GO" id="GO:0006351">
    <property type="term" value="P:DNA-templated transcription"/>
    <property type="evidence" value="ECO:0007669"/>
    <property type="project" value="InterPro"/>
</dbReference>
<dbReference type="Gene3D" id="1.10.20.10">
    <property type="entry name" value="Histone, subunit A"/>
    <property type="match status" value="1"/>
</dbReference>
<dbReference type="InterPro" id="IPR037034">
    <property type="entry name" value="RNA_pol_Rpb2_2_sf"/>
</dbReference>
<gene>
    <name evidence="1" type="ORF">SMTD_LOCUS165</name>
</gene>